<evidence type="ECO:0000256" key="1">
    <source>
        <dbReference type="SAM" id="Coils"/>
    </source>
</evidence>
<protein>
    <submittedName>
        <fullName evidence="2">Uncharacterized protein</fullName>
    </submittedName>
</protein>
<keyword evidence="1" id="KW-0175">Coiled coil</keyword>
<reference evidence="2" key="1">
    <citation type="journal article" date="2015" name="Nature">
        <title>Complex archaea that bridge the gap between prokaryotes and eukaryotes.</title>
        <authorList>
            <person name="Spang A."/>
            <person name="Saw J.H."/>
            <person name="Jorgensen S.L."/>
            <person name="Zaremba-Niedzwiedzka K."/>
            <person name="Martijn J."/>
            <person name="Lind A.E."/>
            <person name="van Eijk R."/>
            <person name="Schleper C."/>
            <person name="Guy L."/>
            <person name="Ettema T.J."/>
        </authorList>
    </citation>
    <scope>NUCLEOTIDE SEQUENCE</scope>
</reference>
<evidence type="ECO:0000313" key="2">
    <source>
        <dbReference type="EMBL" id="KKK87209.1"/>
    </source>
</evidence>
<accession>A0A0F9B931</accession>
<gene>
    <name evidence="2" type="ORF">LCGC14_2755540</name>
</gene>
<dbReference type="AlphaFoldDB" id="A0A0F9B931"/>
<sequence>MFYNSFSSYYSISRRRRQREREEEMREKRKREQIENEIASIGDRADINAEEFAMLWRLIIDKKHSVINDAFKDLLLQAKLIFSAEIGEILAEQQRQKFAAEQWAIQRAKEEVRRKAKRERLDYISEKIQKRRQELLEEIRNKKYKILDFRGTKLRDVRELLESQHLKTSFFGHLVVKNVNDMPTSKIVRKRYEKYQ</sequence>
<proteinExistence type="predicted"/>
<comment type="caution">
    <text evidence="2">The sequence shown here is derived from an EMBL/GenBank/DDBJ whole genome shotgun (WGS) entry which is preliminary data.</text>
</comment>
<name>A0A0F9B931_9ZZZZ</name>
<organism evidence="2">
    <name type="scientific">marine sediment metagenome</name>
    <dbReference type="NCBI Taxonomy" id="412755"/>
    <lineage>
        <taxon>unclassified sequences</taxon>
        <taxon>metagenomes</taxon>
        <taxon>ecological metagenomes</taxon>
    </lineage>
</organism>
<feature type="coiled-coil region" evidence="1">
    <location>
        <begin position="91"/>
        <end position="145"/>
    </location>
</feature>
<dbReference type="EMBL" id="LAZR01050504">
    <property type="protein sequence ID" value="KKK87209.1"/>
    <property type="molecule type" value="Genomic_DNA"/>
</dbReference>